<reference evidence="2" key="1">
    <citation type="journal article" date="2020" name="bioRxiv">
        <title>A rank-normalized archaeal taxonomy based on genome phylogeny resolves widespread incomplete and uneven classifications.</title>
        <authorList>
            <person name="Rinke C."/>
            <person name="Chuvochina M."/>
            <person name="Mussig A.J."/>
            <person name="Chaumeil P.-A."/>
            <person name="Waite D.W."/>
            <person name="Whitman W.B."/>
            <person name="Parks D.H."/>
            <person name="Hugenholtz P."/>
        </authorList>
    </citation>
    <scope>NUCLEOTIDE SEQUENCE</scope>
    <source>
        <strain evidence="2">UBA10219</strain>
    </source>
</reference>
<dbReference type="PANTHER" id="PTHR31272:SF9">
    <property type="entry name" value="BLL1027 PROTEIN"/>
    <property type="match status" value="1"/>
</dbReference>
<gene>
    <name evidence="2" type="ORF">HA252_02835</name>
    <name evidence="3" type="ORF">J4203_02110</name>
</gene>
<dbReference type="AlphaFoldDB" id="A0A7J4JG76"/>
<feature type="transmembrane region" description="Helical" evidence="1">
    <location>
        <begin position="352"/>
        <end position="375"/>
    </location>
</feature>
<dbReference type="Proteomes" id="UP000678237">
    <property type="component" value="Unassembled WGS sequence"/>
</dbReference>
<evidence type="ECO:0000313" key="3">
    <source>
        <dbReference type="EMBL" id="MBS3062642.1"/>
    </source>
</evidence>
<organism evidence="2 4">
    <name type="scientific">Candidatus Iainarchaeum sp</name>
    <dbReference type="NCBI Taxonomy" id="3101447"/>
    <lineage>
        <taxon>Archaea</taxon>
        <taxon>Candidatus Iainarchaeota</taxon>
        <taxon>Candidatus Iainarchaeia</taxon>
        <taxon>Candidatus Iainarchaeales</taxon>
        <taxon>Candidatus Iainarchaeaceae</taxon>
        <taxon>Candidatus Iainarchaeum</taxon>
    </lineage>
</organism>
<dbReference type="Proteomes" id="UP000564964">
    <property type="component" value="Unassembled WGS sequence"/>
</dbReference>
<feature type="transmembrane region" description="Helical" evidence="1">
    <location>
        <begin position="396"/>
        <end position="413"/>
    </location>
</feature>
<evidence type="ECO:0000313" key="2">
    <source>
        <dbReference type="EMBL" id="HIH16314.1"/>
    </source>
</evidence>
<dbReference type="EMBL" id="JAGVWE010000002">
    <property type="protein sequence ID" value="MBS3062642.1"/>
    <property type="molecule type" value="Genomic_DNA"/>
</dbReference>
<keyword evidence="1" id="KW-1133">Transmembrane helix</keyword>
<reference evidence="3" key="2">
    <citation type="submission" date="2021-03" db="EMBL/GenBank/DDBJ databases">
        <authorList>
            <person name="Jaffe A."/>
        </authorList>
    </citation>
    <scope>NUCLEOTIDE SEQUENCE</scope>
    <source>
        <strain evidence="3">RIFCSPLOWO2_01_FULL_58_19</strain>
    </source>
</reference>
<accession>A0A7J4JG76</accession>
<dbReference type="InterPro" id="IPR051790">
    <property type="entry name" value="Cytochrome_c-biogenesis_DsbD"/>
</dbReference>
<feature type="transmembrane region" description="Helical" evidence="1">
    <location>
        <begin position="194"/>
        <end position="225"/>
    </location>
</feature>
<feature type="transmembrane region" description="Helical" evidence="1">
    <location>
        <begin position="317"/>
        <end position="340"/>
    </location>
</feature>
<dbReference type="PANTHER" id="PTHR31272">
    <property type="entry name" value="CYTOCHROME C-TYPE BIOGENESIS PROTEIN HI_1454-RELATED"/>
    <property type="match status" value="1"/>
</dbReference>
<comment type="caution">
    <text evidence="2">The sequence shown here is derived from an EMBL/GenBank/DDBJ whole genome shotgun (WGS) entry which is preliminary data.</text>
</comment>
<feature type="transmembrane region" description="Helical" evidence="1">
    <location>
        <begin position="237"/>
        <end position="260"/>
    </location>
</feature>
<name>A0A7J4JG76_9ARCH</name>
<feature type="transmembrane region" description="Helical" evidence="1">
    <location>
        <begin position="266"/>
        <end position="283"/>
    </location>
</feature>
<sequence length="414" mass="45966">MRNTLIALLLLAFLPLALAQTPPQVAEHSHGAMSGYQGFAPTSNPDLIVYKNEACGHCDAYLQEFYAFLKERGILNVQEKLLINDPFVRAELTVLNQEKGVPLELQGHMTVVVGNRLFLEGHVPVKLLRPLFDQYALNAMPELVVLQDSMDSVENLATYKLLDKDKQVKECRLDQPLSECTQLPSNAFTPSDSLLPLVLFTGLVDGINPCAFGVLLFFIAFLYTLHRSRGNILKLGAVYVCMIFLTYVLIGLGILQAIVISGEPHLLAKVSAGLTALLALVNLKDYFWYGKGFTLKIPDFTKPALVKFTEKASLPAVIVLGFLVGLCEFPCSGGIYVGILSLLSLQTKFWEGLAYLLLYNVMFVLPLIVILGLAANKRMVLQMEKWDVKNKRRMKLASGLVMLALAAILWWFSR</sequence>
<evidence type="ECO:0000313" key="4">
    <source>
        <dbReference type="Proteomes" id="UP000564964"/>
    </source>
</evidence>
<keyword evidence="1" id="KW-0472">Membrane</keyword>
<reference evidence="3" key="3">
    <citation type="submission" date="2021-05" db="EMBL/GenBank/DDBJ databases">
        <title>Protein family content uncovers lineage relationships and bacterial pathway maintenance mechanisms in DPANN archaea.</title>
        <authorList>
            <person name="Castelle C.J."/>
            <person name="Meheust R."/>
            <person name="Jaffe A.L."/>
            <person name="Seitz K."/>
            <person name="Gong X."/>
            <person name="Baker B.J."/>
            <person name="Banfield J.F."/>
        </authorList>
    </citation>
    <scope>NUCLEOTIDE SEQUENCE</scope>
    <source>
        <strain evidence="3">RIFCSPLOWO2_01_FULL_58_19</strain>
    </source>
</reference>
<evidence type="ECO:0008006" key="5">
    <source>
        <dbReference type="Google" id="ProtNLM"/>
    </source>
</evidence>
<keyword evidence="1" id="KW-0812">Transmembrane</keyword>
<dbReference type="EMBL" id="DUGH01000069">
    <property type="protein sequence ID" value="HIH16314.1"/>
    <property type="molecule type" value="Genomic_DNA"/>
</dbReference>
<protein>
    <recommendedName>
        <fullName evidence="5">Cytochrome C biogenesis protein transmembrane domain-containing protein</fullName>
    </recommendedName>
</protein>
<proteinExistence type="predicted"/>
<evidence type="ECO:0000256" key="1">
    <source>
        <dbReference type="SAM" id="Phobius"/>
    </source>
</evidence>